<dbReference type="PROSITE" id="PS50927">
    <property type="entry name" value="BULB_LECTIN"/>
    <property type="match status" value="1"/>
</dbReference>
<evidence type="ECO:0000259" key="2">
    <source>
        <dbReference type="PROSITE" id="PS50927"/>
    </source>
</evidence>
<comment type="caution">
    <text evidence="3">The sequence shown here is derived from an EMBL/GenBank/DDBJ whole genome shotgun (WGS) entry which is preliminary data.</text>
</comment>
<evidence type="ECO:0000313" key="3">
    <source>
        <dbReference type="EMBL" id="KFE71760.1"/>
    </source>
</evidence>
<reference evidence="3 4" key="1">
    <citation type="submission" date="2014-04" db="EMBL/GenBank/DDBJ databases">
        <title>Genome assembly of Hyalangium minutum DSM 14724.</title>
        <authorList>
            <person name="Sharma G."/>
            <person name="Subramanian S."/>
        </authorList>
    </citation>
    <scope>NUCLEOTIDE SEQUENCE [LARGE SCALE GENOMIC DNA]</scope>
    <source>
        <strain evidence="3 4">DSM 14724</strain>
    </source>
</reference>
<organism evidence="3 4">
    <name type="scientific">Hyalangium minutum</name>
    <dbReference type="NCBI Taxonomy" id="394096"/>
    <lineage>
        <taxon>Bacteria</taxon>
        <taxon>Pseudomonadati</taxon>
        <taxon>Myxococcota</taxon>
        <taxon>Myxococcia</taxon>
        <taxon>Myxococcales</taxon>
        <taxon>Cystobacterineae</taxon>
        <taxon>Archangiaceae</taxon>
        <taxon>Hyalangium</taxon>
    </lineage>
</organism>
<keyword evidence="1" id="KW-0732">Signal</keyword>
<feature type="chain" id="PRO_5001800145" description="Bulb-type lectin domain-containing protein" evidence="1">
    <location>
        <begin position="23"/>
        <end position="191"/>
    </location>
</feature>
<dbReference type="RefSeq" id="WP_052419595.1">
    <property type="nucleotide sequence ID" value="NZ_JMCB01000001.1"/>
</dbReference>
<dbReference type="AlphaFoldDB" id="A0A085WVP7"/>
<dbReference type="EMBL" id="JMCB01000001">
    <property type="protein sequence ID" value="KFE71760.1"/>
    <property type="molecule type" value="Genomic_DNA"/>
</dbReference>
<dbReference type="InterPro" id="IPR036426">
    <property type="entry name" value="Bulb-type_lectin_dom_sf"/>
</dbReference>
<sequence>MRKSIAAMFTLAIALISTGVSAQTLQANQALMAGQQIYSSNGNYKLVLQASDGNLVVYRVSTNAVIWATNVLGSVSSNTGAVMQTDRNFVVYGDITNPASYRWNSGTGAAVVDTAAYLKLGDDGSLTIYSGAGLKVWSTPGEACPNGGRLELYPVCAYPGPFQQTVPVPACNWSEAAASAASMNGYVGPCR</sequence>
<gene>
    <name evidence="3" type="ORF">DB31_0021</name>
</gene>
<dbReference type="InterPro" id="IPR001480">
    <property type="entry name" value="Bulb-type_lectin_dom"/>
</dbReference>
<evidence type="ECO:0000256" key="1">
    <source>
        <dbReference type="SAM" id="SignalP"/>
    </source>
</evidence>
<evidence type="ECO:0000313" key="4">
    <source>
        <dbReference type="Proteomes" id="UP000028725"/>
    </source>
</evidence>
<feature type="domain" description="Bulb-type lectin" evidence="2">
    <location>
        <begin position="22"/>
        <end position="141"/>
    </location>
</feature>
<feature type="signal peptide" evidence="1">
    <location>
        <begin position="1"/>
        <end position="22"/>
    </location>
</feature>
<dbReference type="SMART" id="SM00108">
    <property type="entry name" value="B_lectin"/>
    <property type="match status" value="1"/>
</dbReference>
<dbReference type="STRING" id="394096.DB31_0021"/>
<accession>A0A085WVP7</accession>
<proteinExistence type="predicted"/>
<dbReference type="SUPFAM" id="SSF51110">
    <property type="entry name" value="alpha-D-mannose-specific plant lectins"/>
    <property type="match status" value="1"/>
</dbReference>
<name>A0A085WVP7_9BACT</name>
<dbReference type="Proteomes" id="UP000028725">
    <property type="component" value="Unassembled WGS sequence"/>
</dbReference>
<protein>
    <recommendedName>
        <fullName evidence="2">Bulb-type lectin domain-containing protein</fullName>
    </recommendedName>
</protein>
<keyword evidence="4" id="KW-1185">Reference proteome</keyword>
<dbReference type="Gene3D" id="2.90.10.10">
    <property type="entry name" value="Bulb-type lectin domain"/>
    <property type="match status" value="2"/>
</dbReference>